<dbReference type="OrthoDB" id="5289372at2"/>
<organism evidence="3 4">
    <name type="scientific">Olsenella uli (strain ATCC 49627 / DSM 7084 / CCUG 31166 / CIP 109912 / JCM 12494 / LMG 11480 / NCIMB 702895 / VPI D76D-27C)</name>
    <name type="common">Lactobacillus uli</name>
    <dbReference type="NCBI Taxonomy" id="633147"/>
    <lineage>
        <taxon>Bacteria</taxon>
        <taxon>Bacillati</taxon>
        <taxon>Actinomycetota</taxon>
        <taxon>Coriobacteriia</taxon>
        <taxon>Coriobacteriales</taxon>
        <taxon>Atopobiaceae</taxon>
        <taxon>Olsenella</taxon>
    </lineage>
</organism>
<dbReference type="Pfam" id="PF01569">
    <property type="entry name" value="PAP2"/>
    <property type="match status" value="1"/>
</dbReference>
<dbReference type="AlphaFoldDB" id="E1QXH1"/>
<feature type="transmembrane region" description="Helical" evidence="1">
    <location>
        <begin position="21"/>
        <end position="37"/>
    </location>
</feature>
<proteinExistence type="predicted"/>
<feature type="domain" description="Phosphatidic acid phosphatase type 2/haloperoxidase" evidence="2">
    <location>
        <begin position="96"/>
        <end position="209"/>
    </location>
</feature>
<keyword evidence="1" id="KW-0472">Membrane</keyword>
<feature type="transmembrane region" description="Helical" evidence="1">
    <location>
        <begin position="98"/>
        <end position="114"/>
    </location>
</feature>
<feature type="transmembrane region" description="Helical" evidence="1">
    <location>
        <begin position="74"/>
        <end position="91"/>
    </location>
</feature>
<dbReference type="CDD" id="cd03392">
    <property type="entry name" value="PAP2_like_2"/>
    <property type="match status" value="1"/>
</dbReference>
<dbReference type="SMART" id="SM00014">
    <property type="entry name" value="acidPPc"/>
    <property type="match status" value="1"/>
</dbReference>
<dbReference type="Proteomes" id="UP000000333">
    <property type="component" value="Chromosome"/>
</dbReference>
<evidence type="ECO:0000313" key="4">
    <source>
        <dbReference type="Proteomes" id="UP000000333"/>
    </source>
</evidence>
<dbReference type="HOGENOM" id="CLU_072573_3_3_11"/>
<protein>
    <submittedName>
        <fullName evidence="3">Phosphoesterase PA-phosphatase related protein</fullName>
    </submittedName>
</protein>
<dbReference type="PANTHER" id="PTHR14969">
    <property type="entry name" value="SPHINGOSINE-1-PHOSPHATE PHOSPHOHYDROLASE"/>
    <property type="match status" value="1"/>
</dbReference>
<dbReference type="RefSeq" id="WP_013252575.1">
    <property type="nucleotide sequence ID" value="NC_014363.1"/>
</dbReference>
<dbReference type="InterPro" id="IPR036938">
    <property type="entry name" value="PAP2/HPO_sf"/>
</dbReference>
<feature type="transmembrane region" description="Helical" evidence="1">
    <location>
        <begin position="194"/>
        <end position="217"/>
    </location>
</feature>
<dbReference type="GeneID" id="78513113"/>
<dbReference type="EMBL" id="CP002106">
    <property type="protein sequence ID" value="ADK68824.1"/>
    <property type="molecule type" value="Genomic_DNA"/>
</dbReference>
<sequence length="240" mass="26600">MSSHVRQLSHSLRTLIRNNPRTIVALMAVVVFLWLMQEVLEGELTQLDSAAYQLVVVHMRREWLTPVMQSISELALPVVLVVMLLAVEAFAPGRRPGLCAALNLALALLLNLALKEIVHRPRPEGFRLIAETGYSFPSGHSMVAMAFYGLLAWMVWHYERDHFVKHLCLAGFALVIVAVGLSRIYLGVHYASDVLAGFCVSLAWLAFYTKVFVPLLLPEPDEGGGRREGAETHSTTGTGR</sequence>
<evidence type="ECO:0000259" key="2">
    <source>
        <dbReference type="SMART" id="SM00014"/>
    </source>
</evidence>
<dbReference type="InterPro" id="IPR000326">
    <property type="entry name" value="PAP2/HPO"/>
</dbReference>
<accession>E1QXH1</accession>
<dbReference type="eggNOG" id="COG0671">
    <property type="taxonomic scope" value="Bacteria"/>
</dbReference>
<keyword evidence="1" id="KW-1133">Transmembrane helix</keyword>
<feature type="transmembrane region" description="Helical" evidence="1">
    <location>
        <begin position="134"/>
        <end position="155"/>
    </location>
</feature>
<keyword evidence="4" id="KW-1185">Reference proteome</keyword>
<reference evidence="3 4" key="1">
    <citation type="journal article" date="2010" name="Stand. Genomic Sci.">
        <title>Complete genome sequence of Olsenella uli type strain (VPI D76D-27C).</title>
        <authorList>
            <person name="Goker M."/>
            <person name="Held B."/>
            <person name="Lucas S."/>
            <person name="Nolan M."/>
            <person name="Yasawong M."/>
            <person name="Glavina Del Rio T."/>
            <person name="Tice H."/>
            <person name="Cheng J.F."/>
            <person name="Bruce D."/>
            <person name="Detter J.C."/>
            <person name="Tapia R."/>
            <person name="Han C."/>
            <person name="Goodwin L."/>
            <person name="Pitluck S."/>
            <person name="Liolios K."/>
            <person name="Ivanova N."/>
            <person name="Mavromatis K."/>
            <person name="Mikhailova N."/>
            <person name="Pati A."/>
            <person name="Chen A."/>
            <person name="Palaniappan K."/>
            <person name="Land M."/>
            <person name="Hauser L."/>
            <person name="Chang Y.J."/>
            <person name="Jeffries C.D."/>
            <person name="Rohde M."/>
            <person name="Sikorski J."/>
            <person name="Pukall R."/>
            <person name="Woyke T."/>
            <person name="Bristow J."/>
            <person name="Eisen J.A."/>
            <person name="Markowitz V."/>
            <person name="Hugenholtz P."/>
            <person name="Kyrpides N.C."/>
            <person name="Klenk H.P."/>
            <person name="Lapidus A."/>
        </authorList>
    </citation>
    <scope>NUCLEOTIDE SEQUENCE [LARGE SCALE GENOMIC DNA]</scope>
    <source>
        <strain evidence="4">ATCC 49627 / DSM 7084 / CIP 109912 / JCM 12494 / NCIMB 702895 / VPI D76D-27C</strain>
    </source>
</reference>
<feature type="transmembrane region" description="Helical" evidence="1">
    <location>
        <begin position="167"/>
        <end position="188"/>
    </location>
</feature>
<name>E1QXH1_OLSUV</name>
<dbReference type="Gene3D" id="1.20.144.10">
    <property type="entry name" value="Phosphatidic acid phosphatase type 2/haloperoxidase"/>
    <property type="match status" value="1"/>
</dbReference>
<dbReference type="SUPFAM" id="SSF48317">
    <property type="entry name" value="Acid phosphatase/Vanadium-dependent haloperoxidase"/>
    <property type="match status" value="1"/>
</dbReference>
<gene>
    <name evidence="3" type="ordered locus">Olsu_1736</name>
</gene>
<evidence type="ECO:0000256" key="1">
    <source>
        <dbReference type="SAM" id="Phobius"/>
    </source>
</evidence>
<dbReference type="PANTHER" id="PTHR14969:SF13">
    <property type="entry name" value="AT30094P"/>
    <property type="match status" value="1"/>
</dbReference>
<keyword evidence="1" id="KW-0812">Transmembrane</keyword>
<dbReference type="PATRIC" id="fig|633147.7.peg.1443"/>
<evidence type="ECO:0000313" key="3">
    <source>
        <dbReference type="EMBL" id="ADK68824.1"/>
    </source>
</evidence>
<dbReference type="KEGG" id="ols:Olsu_1736"/>
<dbReference type="STRING" id="633147.Olsu_1736"/>